<evidence type="ECO:0000259" key="1">
    <source>
        <dbReference type="SMART" id="SM00901"/>
    </source>
</evidence>
<dbReference type="RefSeq" id="WP_347286717.1">
    <property type="nucleotide sequence ID" value="NZ_JAUZQE010000010.1"/>
</dbReference>
<protein>
    <submittedName>
        <fullName evidence="2">FRG domain-containing protein</fullName>
    </submittedName>
</protein>
<organism evidence="2 3">
    <name type="scientific">Yanghanlia caeni</name>
    <dbReference type="NCBI Taxonomy" id="3064283"/>
    <lineage>
        <taxon>Bacteria</taxon>
        <taxon>Pseudomonadati</taxon>
        <taxon>Pseudomonadota</taxon>
        <taxon>Betaproteobacteria</taxon>
        <taxon>Burkholderiales</taxon>
        <taxon>Alcaligenaceae</taxon>
        <taxon>Yanghanlia</taxon>
    </lineage>
</organism>
<dbReference type="Proteomes" id="UP001232156">
    <property type="component" value="Unassembled WGS sequence"/>
</dbReference>
<comment type="caution">
    <text evidence="2">The sequence shown here is derived from an EMBL/GenBank/DDBJ whole genome shotgun (WGS) entry which is preliminary data.</text>
</comment>
<proteinExistence type="predicted"/>
<evidence type="ECO:0000313" key="3">
    <source>
        <dbReference type="Proteomes" id="UP001232156"/>
    </source>
</evidence>
<dbReference type="EMBL" id="JAUZQE010000010">
    <property type="protein sequence ID" value="MDR4125526.1"/>
    <property type="molecule type" value="Genomic_DNA"/>
</dbReference>
<dbReference type="SMART" id="SM00901">
    <property type="entry name" value="FRG"/>
    <property type="match status" value="1"/>
</dbReference>
<reference evidence="2 3" key="1">
    <citation type="submission" date="2023-08" db="EMBL/GenBank/DDBJ databases">
        <title>Alcaligenaceae gen. nov., a novel taxon isolated from the sludge of Yixing Pesticide Factory.</title>
        <authorList>
            <person name="Ruan L."/>
        </authorList>
    </citation>
    <scope>NUCLEOTIDE SEQUENCE [LARGE SCALE GENOMIC DNA]</scope>
    <source>
        <strain evidence="2 3">LG-2</strain>
    </source>
</reference>
<keyword evidence="3" id="KW-1185">Reference proteome</keyword>
<gene>
    <name evidence="2" type="ORF">Q8947_05965</name>
</gene>
<accession>A0ABU1D581</accession>
<dbReference type="InterPro" id="IPR014966">
    <property type="entry name" value="FRG-dom"/>
</dbReference>
<feature type="domain" description="FRG" evidence="1">
    <location>
        <begin position="59"/>
        <end position="163"/>
    </location>
</feature>
<name>A0ABU1D581_9BURK</name>
<sequence>MLALPDLDQLRHQLAIPTINTGRQIHLFGHRAGPVTDDIERLHAIRDEQGRIRLMSGVEFSMQMYRGQTREYSHCTPTLARLNKTEDRLLALCRRVAFEDAIGEHPMVRLAEQVKLLDSPLYVDREGLAQHYGLATDMLDVTSNFDVACFFATCAWDKSQRRYLPVPSNEDAGVMYRITPALMMGIGPSDEAFGPVHIVGWQPLPRPEQQRAYVVKMKPEQDFSSLPTVETFYFRHQEHISHRLWEAFDGGEALFPWDAAAELADRAETMTGFTTDQIERAWERLSQWTLESYDADKRKSVENTAGICFVDAPGLTWDGIGVEMSEESTREAFHEVLNRVRFRLAAYGS</sequence>
<evidence type="ECO:0000313" key="2">
    <source>
        <dbReference type="EMBL" id="MDR4125526.1"/>
    </source>
</evidence>
<dbReference type="Pfam" id="PF08867">
    <property type="entry name" value="FRG"/>
    <property type="match status" value="1"/>
</dbReference>